<keyword evidence="3" id="KW-1185">Reference proteome</keyword>
<dbReference type="Proteomes" id="UP001215280">
    <property type="component" value="Unassembled WGS sequence"/>
</dbReference>
<dbReference type="AlphaFoldDB" id="A0AAD7JMF5"/>
<name>A0AAD7JMF5_9AGAR</name>
<dbReference type="EMBL" id="JARJLG010000035">
    <property type="protein sequence ID" value="KAJ7765518.1"/>
    <property type="molecule type" value="Genomic_DNA"/>
</dbReference>
<feature type="compositionally biased region" description="Low complexity" evidence="1">
    <location>
        <begin position="439"/>
        <end position="454"/>
    </location>
</feature>
<accession>A0AAD7JMF5</accession>
<reference evidence="2" key="1">
    <citation type="submission" date="2023-03" db="EMBL/GenBank/DDBJ databases">
        <title>Massive genome expansion in bonnet fungi (Mycena s.s.) driven by repeated elements and novel gene families across ecological guilds.</title>
        <authorList>
            <consortium name="Lawrence Berkeley National Laboratory"/>
            <person name="Harder C.B."/>
            <person name="Miyauchi S."/>
            <person name="Viragh M."/>
            <person name="Kuo A."/>
            <person name="Thoen E."/>
            <person name="Andreopoulos B."/>
            <person name="Lu D."/>
            <person name="Skrede I."/>
            <person name="Drula E."/>
            <person name="Henrissat B."/>
            <person name="Morin E."/>
            <person name="Kohler A."/>
            <person name="Barry K."/>
            <person name="LaButti K."/>
            <person name="Morin E."/>
            <person name="Salamov A."/>
            <person name="Lipzen A."/>
            <person name="Mereny Z."/>
            <person name="Hegedus B."/>
            <person name="Baldrian P."/>
            <person name="Stursova M."/>
            <person name="Weitz H."/>
            <person name="Taylor A."/>
            <person name="Grigoriev I.V."/>
            <person name="Nagy L.G."/>
            <person name="Martin F."/>
            <person name="Kauserud H."/>
        </authorList>
    </citation>
    <scope>NUCLEOTIDE SEQUENCE</scope>
    <source>
        <strain evidence="2">CBHHK188m</strain>
    </source>
</reference>
<evidence type="ECO:0000256" key="1">
    <source>
        <dbReference type="SAM" id="MobiDB-lite"/>
    </source>
</evidence>
<evidence type="ECO:0008006" key="4">
    <source>
        <dbReference type="Google" id="ProtNLM"/>
    </source>
</evidence>
<dbReference type="PANTHER" id="PTHR38926">
    <property type="entry name" value="F-BOX DOMAIN CONTAINING PROTEIN, EXPRESSED"/>
    <property type="match status" value="1"/>
</dbReference>
<protein>
    <recommendedName>
        <fullName evidence="4">F-box domain-containing protein</fullName>
    </recommendedName>
</protein>
<sequence length="500" mass="54191">MHSALLLDDVLRQIFDFCPTNCLPAAARSCKAWSDPAFDGIWCHIGSVIPLLNLIPGLVCVDGVYDLDSEVPLDLTIFNSYASRIKHITQRHNTRVHPSLLSILSKPGNAILNKLASTRLSSIDLHCIPAALSLSPSLRQLDLDLGFRNRRSSDGSSDYIEQLLSVATSLERVRLRGTASHRLNIGIAQMSNLRSLSLRTGTFLTGDTLVAISTFPRLSELDIEAGHLDVGGLTTAWSAPAPDAGYFQSLQKLHVCGQAPLLELLLRTIHPASLRTLRIEATASSSETAVYWNSICDLIKDNASQTLEDLTIEQHLDDLDLDTIHDASDTTAPHPSTQTNRITFDIIRTFAPLRRLRKLTIDMTRIPSLSDQDIEALATWWPDLTHLDLGSLHSSECIPSAGTPRATLACLRAFASSMPMLQTLILPLSIADVPPPSSSPSTSSSALSSATFSSSGPPSDPAAMSLYLHGLFPQLTGVEGTAQHEAAWGEVQALLRDLAH</sequence>
<evidence type="ECO:0000313" key="2">
    <source>
        <dbReference type="EMBL" id="KAJ7765518.1"/>
    </source>
</evidence>
<comment type="caution">
    <text evidence="2">The sequence shown here is derived from an EMBL/GenBank/DDBJ whole genome shotgun (WGS) entry which is preliminary data.</text>
</comment>
<dbReference type="Gene3D" id="3.80.10.10">
    <property type="entry name" value="Ribonuclease Inhibitor"/>
    <property type="match status" value="1"/>
</dbReference>
<organism evidence="2 3">
    <name type="scientific">Mycena maculata</name>
    <dbReference type="NCBI Taxonomy" id="230809"/>
    <lineage>
        <taxon>Eukaryota</taxon>
        <taxon>Fungi</taxon>
        <taxon>Dikarya</taxon>
        <taxon>Basidiomycota</taxon>
        <taxon>Agaricomycotina</taxon>
        <taxon>Agaricomycetes</taxon>
        <taxon>Agaricomycetidae</taxon>
        <taxon>Agaricales</taxon>
        <taxon>Marasmiineae</taxon>
        <taxon>Mycenaceae</taxon>
        <taxon>Mycena</taxon>
    </lineage>
</organism>
<dbReference type="SUPFAM" id="SSF52047">
    <property type="entry name" value="RNI-like"/>
    <property type="match status" value="1"/>
</dbReference>
<proteinExistence type="predicted"/>
<dbReference type="PANTHER" id="PTHR38926:SF72">
    <property type="entry name" value="IM:7136021-RELATED"/>
    <property type="match status" value="1"/>
</dbReference>
<gene>
    <name evidence="2" type="ORF">DFH07DRAFT_368136</name>
</gene>
<dbReference type="InterPro" id="IPR032675">
    <property type="entry name" value="LRR_dom_sf"/>
</dbReference>
<feature type="region of interest" description="Disordered" evidence="1">
    <location>
        <begin position="435"/>
        <end position="454"/>
    </location>
</feature>
<evidence type="ECO:0000313" key="3">
    <source>
        <dbReference type="Proteomes" id="UP001215280"/>
    </source>
</evidence>